<evidence type="ECO:0000256" key="1">
    <source>
        <dbReference type="SAM" id="Phobius"/>
    </source>
</evidence>
<dbReference type="AlphaFoldDB" id="A0A4R6FDT4"/>
<keyword evidence="1" id="KW-1133">Transmembrane helix</keyword>
<gene>
    <name evidence="2" type="ORF">EV664_113101</name>
</gene>
<proteinExistence type="predicted"/>
<name>A0A4R6FDT4_9SPHN</name>
<reference evidence="2 3" key="1">
    <citation type="submission" date="2019-03" db="EMBL/GenBank/DDBJ databases">
        <title>Genomic Encyclopedia of Type Strains, Phase IV (KMG-IV): sequencing the most valuable type-strain genomes for metagenomic binning, comparative biology and taxonomic classification.</title>
        <authorList>
            <person name="Goeker M."/>
        </authorList>
    </citation>
    <scope>NUCLEOTIDE SEQUENCE [LARGE SCALE GENOMIC DNA]</scope>
    <source>
        <strain evidence="2 3">DSM 25059</strain>
    </source>
</reference>
<dbReference type="InterPro" id="IPR021836">
    <property type="entry name" value="DUF3429"/>
</dbReference>
<feature type="transmembrane region" description="Helical" evidence="1">
    <location>
        <begin position="101"/>
        <end position="122"/>
    </location>
</feature>
<keyword evidence="3" id="KW-1185">Reference proteome</keyword>
<accession>A0A4R6FDT4</accession>
<organism evidence="2 3">
    <name type="scientific">Stakelama pacifica</name>
    <dbReference type="NCBI Taxonomy" id="517720"/>
    <lineage>
        <taxon>Bacteria</taxon>
        <taxon>Pseudomonadati</taxon>
        <taxon>Pseudomonadota</taxon>
        <taxon>Alphaproteobacteria</taxon>
        <taxon>Sphingomonadales</taxon>
        <taxon>Sphingomonadaceae</taxon>
        <taxon>Stakelama</taxon>
    </lineage>
</organism>
<dbReference type="Pfam" id="PF11911">
    <property type="entry name" value="DUF3429"/>
    <property type="match status" value="1"/>
</dbReference>
<sequence>MQEQTNARMPIAAAILGAAGLLPQAAALLALVLGGPGWQLGALAMGFAYAALIFSFLGGAWWGLAARSHPAPQWVFGAAVLPSLIALGCAIPWAFSAAWPGPWLIVLSLFILASPVIDLALLRGGFAPRWWLRLRVPLSLGLGAMTLAIGMVA</sequence>
<dbReference type="RefSeq" id="WP_229668293.1">
    <property type="nucleotide sequence ID" value="NZ_BMLU01000012.1"/>
</dbReference>
<feature type="transmembrane region" description="Helical" evidence="1">
    <location>
        <begin position="134"/>
        <end position="152"/>
    </location>
</feature>
<dbReference type="EMBL" id="SNWD01000013">
    <property type="protein sequence ID" value="TDN79323.1"/>
    <property type="molecule type" value="Genomic_DNA"/>
</dbReference>
<comment type="caution">
    <text evidence="2">The sequence shown here is derived from an EMBL/GenBank/DDBJ whole genome shotgun (WGS) entry which is preliminary data.</text>
</comment>
<keyword evidence="1" id="KW-0812">Transmembrane</keyword>
<protein>
    <submittedName>
        <fullName evidence="2">Uncharacterized protein DUF3429</fullName>
    </submittedName>
</protein>
<keyword evidence="1" id="KW-0472">Membrane</keyword>
<feature type="transmembrane region" description="Helical" evidence="1">
    <location>
        <begin position="74"/>
        <end position="95"/>
    </location>
</feature>
<feature type="transmembrane region" description="Helical" evidence="1">
    <location>
        <begin position="40"/>
        <end position="62"/>
    </location>
</feature>
<evidence type="ECO:0000313" key="3">
    <source>
        <dbReference type="Proteomes" id="UP000295493"/>
    </source>
</evidence>
<dbReference type="Proteomes" id="UP000295493">
    <property type="component" value="Unassembled WGS sequence"/>
</dbReference>
<evidence type="ECO:0000313" key="2">
    <source>
        <dbReference type="EMBL" id="TDN79323.1"/>
    </source>
</evidence>